<keyword evidence="1" id="KW-1133">Transmembrane helix</keyword>
<evidence type="ECO:0000256" key="1">
    <source>
        <dbReference type="SAM" id="Phobius"/>
    </source>
</evidence>
<evidence type="ECO:0000313" key="3">
    <source>
        <dbReference type="Proteomes" id="UP000243459"/>
    </source>
</evidence>
<sequence length="148" mass="16917">MDATLFSFSSSIRSAKLSTNPTRYPTVSNQFHLRKNLVKVRSASKQDGYGYEYGLVDQNMIVLRKRMEELRMTERLDQDPTEEWTEWEKNYYRSCYVSDVCQAVGLIQMFAMSVRPGVALGLVGLILLSVPVSVILIAIHLCKLRVAY</sequence>
<organism evidence="2 3">
    <name type="scientific">Asparagus officinalis</name>
    <name type="common">Garden asparagus</name>
    <dbReference type="NCBI Taxonomy" id="4686"/>
    <lineage>
        <taxon>Eukaryota</taxon>
        <taxon>Viridiplantae</taxon>
        <taxon>Streptophyta</taxon>
        <taxon>Embryophyta</taxon>
        <taxon>Tracheophyta</taxon>
        <taxon>Spermatophyta</taxon>
        <taxon>Magnoliopsida</taxon>
        <taxon>Liliopsida</taxon>
        <taxon>Asparagales</taxon>
        <taxon>Asparagaceae</taxon>
        <taxon>Asparagoideae</taxon>
        <taxon>Asparagus</taxon>
    </lineage>
</organism>
<keyword evidence="3" id="KW-1185">Reference proteome</keyword>
<proteinExistence type="predicted"/>
<gene>
    <name evidence="2" type="ORF">A4U43_C06F6870</name>
</gene>
<feature type="transmembrane region" description="Helical" evidence="1">
    <location>
        <begin position="118"/>
        <end position="141"/>
    </location>
</feature>
<dbReference type="OrthoDB" id="672819at2759"/>
<dbReference type="Gramene" id="ONK66355">
    <property type="protein sequence ID" value="ONK66355"/>
    <property type="gene ID" value="A4U43_C06F6870"/>
</dbReference>
<dbReference type="OMA" id="DWSEWEK"/>
<dbReference type="EMBL" id="CM007386">
    <property type="protein sequence ID" value="ONK66355.1"/>
    <property type="molecule type" value="Genomic_DNA"/>
</dbReference>
<keyword evidence="1" id="KW-0812">Transmembrane</keyword>
<dbReference type="Proteomes" id="UP000243459">
    <property type="component" value="Chromosome 6"/>
</dbReference>
<dbReference type="PANTHER" id="PTHR33782:SF5">
    <property type="entry name" value="MEDIATOR OF RNA POLYMERASE II TRANSCRIPTION SUBUNIT"/>
    <property type="match status" value="1"/>
</dbReference>
<protein>
    <submittedName>
        <fullName evidence="2">Uncharacterized protein</fullName>
    </submittedName>
</protein>
<dbReference type="PANTHER" id="PTHR33782">
    <property type="entry name" value="OS01G0121600 PROTEIN"/>
    <property type="match status" value="1"/>
</dbReference>
<reference evidence="3" key="1">
    <citation type="journal article" date="2017" name="Nat. Commun.">
        <title>The asparagus genome sheds light on the origin and evolution of a young Y chromosome.</title>
        <authorList>
            <person name="Harkess A."/>
            <person name="Zhou J."/>
            <person name="Xu C."/>
            <person name="Bowers J.E."/>
            <person name="Van der Hulst R."/>
            <person name="Ayyampalayam S."/>
            <person name="Mercati F."/>
            <person name="Riccardi P."/>
            <person name="McKain M.R."/>
            <person name="Kakrana A."/>
            <person name="Tang H."/>
            <person name="Ray J."/>
            <person name="Groenendijk J."/>
            <person name="Arikit S."/>
            <person name="Mathioni S.M."/>
            <person name="Nakano M."/>
            <person name="Shan H."/>
            <person name="Telgmann-Rauber A."/>
            <person name="Kanno A."/>
            <person name="Yue Z."/>
            <person name="Chen H."/>
            <person name="Li W."/>
            <person name="Chen Y."/>
            <person name="Xu X."/>
            <person name="Zhang Y."/>
            <person name="Luo S."/>
            <person name="Chen H."/>
            <person name="Gao J."/>
            <person name="Mao Z."/>
            <person name="Pires J.C."/>
            <person name="Luo M."/>
            <person name="Kudrna D."/>
            <person name="Wing R.A."/>
            <person name="Meyers B.C."/>
            <person name="Yi K."/>
            <person name="Kong H."/>
            <person name="Lavrijsen P."/>
            <person name="Sunseri F."/>
            <person name="Falavigna A."/>
            <person name="Ye Y."/>
            <person name="Leebens-Mack J.H."/>
            <person name="Chen G."/>
        </authorList>
    </citation>
    <scope>NUCLEOTIDE SEQUENCE [LARGE SCALE GENOMIC DNA]</scope>
    <source>
        <strain evidence="3">cv. DH0086</strain>
    </source>
</reference>
<name>A0A5P1EK39_ASPOF</name>
<keyword evidence="1" id="KW-0472">Membrane</keyword>
<dbReference type="AlphaFoldDB" id="A0A5P1EK39"/>
<evidence type="ECO:0000313" key="2">
    <source>
        <dbReference type="EMBL" id="ONK66355.1"/>
    </source>
</evidence>
<accession>A0A5P1EK39</accession>